<dbReference type="EMBL" id="CAJOBC010113721">
    <property type="protein sequence ID" value="CAF4541598.1"/>
    <property type="molecule type" value="Genomic_DNA"/>
</dbReference>
<protein>
    <submittedName>
        <fullName evidence="1">Uncharacterized protein</fullName>
    </submittedName>
</protein>
<sequence length="75" mass="8154">MYVTAESGGASPLIANRHQISTWETFQVVKLADGTQALKSMANNRFVCADNNGNSPLIANRDSVSAWEAFEIIPQ</sequence>
<reference evidence="1" key="1">
    <citation type="submission" date="2021-02" db="EMBL/GenBank/DDBJ databases">
        <authorList>
            <person name="Nowell W R."/>
        </authorList>
    </citation>
    <scope>NUCLEOTIDE SEQUENCE</scope>
</reference>
<proteinExistence type="predicted"/>
<dbReference type="InterPro" id="IPR010431">
    <property type="entry name" value="Fascin"/>
</dbReference>
<dbReference type="OrthoDB" id="7550572at2759"/>
<dbReference type="GO" id="GO:0016477">
    <property type="term" value="P:cell migration"/>
    <property type="evidence" value="ECO:0007669"/>
    <property type="project" value="TreeGrafter"/>
</dbReference>
<dbReference type="GO" id="GO:0007163">
    <property type="term" value="P:establishment or maintenance of cell polarity"/>
    <property type="evidence" value="ECO:0007669"/>
    <property type="project" value="TreeGrafter"/>
</dbReference>
<accession>A0A8S2Y8B0</accession>
<dbReference type="PANTHER" id="PTHR10551">
    <property type="entry name" value="FASCIN"/>
    <property type="match status" value="1"/>
</dbReference>
<dbReference type="Proteomes" id="UP000681722">
    <property type="component" value="Unassembled WGS sequence"/>
</dbReference>
<dbReference type="SUPFAM" id="SSF50405">
    <property type="entry name" value="Actin-crosslinking proteins"/>
    <property type="match status" value="1"/>
</dbReference>
<dbReference type="GO" id="GO:0051017">
    <property type="term" value="P:actin filament bundle assembly"/>
    <property type="evidence" value="ECO:0007669"/>
    <property type="project" value="TreeGrafter"/>
</dbReference>
<comment type="caution">
    <text evidence="1">The sequence shown here is derived from an EMBL/GenBank/DDBJ whole genome shotgun (WGS) entry which is preliminary data.</text>
</comment>
<dbReference type="InterPro" id="IPR008999">
    <property type="entry name" value="Actin-crosslinking"/>
</dbReference>
<evidence type="ECO:0000313" key="2">
    <source>
        <dbReference type="Proteomes" id="UP000681722"/>
    </source>
</evidence>
<dbReference type="PANTHER" id="PTHR10551:SF14">
    <property type="entry name" value="CELLULASE CONTAINING PROTEIN, EXPRESSED"/>
    <property type="match status" value="1"/>
</dbReference>
<dbReference type="CDD" id="cd00257">
    <property type="entry name" value="beta-trefoil_FSCN-like"/>
    <property type="match status" value="1"/>
</dbReference>
<dbReference type="GO" id="GO:0015629">
    <property type="term" value="C:actin cytoskeleton"/>
    <property type="evidence" value="ECO:0007669"/>
    <property type="project" value="TreeGrafter"/>
</dbReference>
<dbReference type="GO" id="GO:0051015">
    <property type="term" value="F:actin filament binding"/>
    <property type="evidence" value="ECO:0007669"/>
    <property type="project" value="InterPro"/>
</dbReference>
<dbReference type="AlphaFoldDB" id="A0A8S2Y8B0"/>
<name>A0A8S2Y8B0_9BILA</name>
<evidence type="ECO:0000313" key="1">
    <source>
        <dbReference type="EMBL" id="CAF4541598.1"/>
    </source>
</evidence>
<dbReference type="Gene3D" id="2.80.10.50">
    <property type="match status" value="1"/>
</dbReference>
<dbReference type="GO" id="GO:0005737">
    <property type="term" value="C:cytoplasm"/>
    <property type="evidence" value="ECO:0007669"/>
    <property type="project" value="TreeGrafter"/>
</dbReference>
<gene>
    <name evidence="1" type="ORF">SRO942_LOCUS46615</name>
</gene>
<organism evidence="1 2">
    <name type="scientific">Didymodactylos carnosus</name>
    <dbReference type="NCBI Taxonomy" id="1234261"/>
    <lineage>
        <taxon>Eukaryota</taxon>
        <taxon>Metazoa</taxon>
        <taxon>Spiralia</taxon>
        <taxon>Gnathifera</taxon>
        <taxon>Rotifera</taxon>
        <taxon>Eurotatoria</taxon>
        <taxon>Bdelloidea</taxon>
        <taxon>Philodinida</taxon>
        <taxon>Philodinidae</taxon>
        <taxon>Didymodactylos</taxon>
    </lineage>
</organism>